<comment type="caution">
    <text evidence="1">The sequence shown here is derived from an EMBL/GenBank/DDBJ whole genome shotgun (WGS) entry which is preliminary data.</text>
</comment>
<keyword evidence="2" id="KW-1185">Reference proteome</keyword>
<protein>
    <submittedName>
        <fullName evidence="1">Uncharacterized protein</fullName>
    </submittedName>
</protein>
<dbReference type="EMBL" id="BEZZ01084969">
    <property type="protein sequence ID" value="GCC42843.1"/>
    <property type="molecule type" value="Genomic_DNA"/>
</dbReference>
<gene>
    <name evidence="1" type="ORF">chiPu_0026667</name>
</gene>
<dbReference type="Proteomes" id="UP000287033">
    <property type="component" value="Unassembled WGS sequence"/>
</dbReference>
<dbReference type="AlphaFoldDB" id="A0A401TJQ5"/>
<proteinExistence type="predicted"/>
<evidence type="ECO:0000313" key="2">
    <source>
        <dbReference type="Proteomes" id="UP000287033"/>
    </source>
</evidence>
<accession>A0A401TJQ5</accession>
<evidence type="ECO:0000313" key="1">
    <source>
        <dbReference type="EMBL" id="GCC42843.1"/>
    </source>
</evidence>
<sequence>LQLTQAHTAHRLTDTHTELTALGTTDTELTALGTTDTELTAQCATDTRRARCSVCNQHAHKAHCSGCE</sequence>
<name>A0A401TJQ5_CHIPU</name>
<organism evidence="1 2">
    <name type="scientific">Chiloscyllium punctatum</name>
    <name type="common">Brownbanded bambooshark</name>
    <name type="synonym">Hemiscyllium punctatum</name>
    <dbReference type="NCBI Taxonomy" id="137246"/>
    <lineage>
        <taxon>Eukaryota</taxon>
        <taxon>Metazoa</taxon>
        <taxon>Chordata</taxon>
        <taxon>Craniata</taxon>
        <taxon>Vertebrata</taxon>
        <taxon>Chondrichthyes</taxon>
        <taxon>Elasmobranchii</taxon>
        <taxon>Galeomorphii</taxon>
        <taxon>Galeoidea</taxon>
        <taxon>Orectolobiformes</taxon>
        <taxon>Hemiscylliidae</taxon>
        <taxon>Chiloscyllium</taxon>
    </lineage>
</organism>
<feature type="non-terminal residue" evidence="1">
    <location>
        <position position="1"/>
    </location>
</feature>
<reference evidence="1 2" key="1">
    <citation type="journal article" date="2018" name="Nat. Ecol. Evol.">
        <title>Shark genomes provide insights into elasmobranch evolution and the origin of vertebrates.</title>
        <authorList>
            <person name="Hara Y"/>
            <person name="Yamaguchi K"/>
            <person name="Onimaru K"/>
            <person name="Kadota M"/>
            <person name="Koyanagi M"/>
            <person name="Keeley SD"/>
            <person name="Tatsumi K"/>
            <person name="Tanaka K"/>
            <person name="Motone F"/>
            <person name="Kageyama Y"/>
            <person name="Nozu R"/>
            <person name="Adachi N"/>
            <person name="Nishimura O"/>
            <person name="Nakagawa R"/>
            <person name="Tanegashima C"/>
            <person name="Kiyatake I"/>
            <person name="Matsumoto R"/>
            <person name="Murakumo K"/>
            <person name="Nishida K"/>
            <person name="Terakita A"/>
            <person name="Kuratani S"/>
            <person name="Sato K"/>
            <person name="Hyodo S Kuraku.S."/>
        </authorList>
    </citation>
    <scope>NUCLEOTIDE SEQUENCE [LARGE SCALE GENOMIC DNA]</scope>
</reference>